<keyword evidence="4" id="KW-0804">Transcription</keyword>
<evidence type="ECO:0000256" key="2">
    <source>
        <dbReference type="ARBA" id="ARBA00023015"/>
    </source>
</evidence>
<dbReference type="AlphaFoldDB" id="A0A852YYL3"/>
<dbReference type="GO" id="GO:0003700">
    <property type="term" value="F:DNA-binding transcription factor activity"/>
    <property type="evidence" value="ECO:0007669"/>
    <property type="project" value="InterPro"/>
</dbReference>
<dbReference type="PROSITE" id="PS50937">
    <property type="entry name" value="HTH_MERR_2"/>
    <property type="match status" value="1"/>
</dbReference>
<dbReference type="Pfam" id="PF13411">
    <property type="entry name" value="MerR_1"/>
    <property type="match status" value="1"/>
</dbReference>
<accession>A0A852YYL3</accession>
<evidence type="ECO:0000256" key="1">
    <source>
        <dbReference type="ARBA" id="ARBA00022491"/>
    </source>
</evidence>
<keyword evidence="2" id="KW-0805">Transcription regulation</keyword>
<dbReference type="InterPro" id="IPR047057">
    <property type="entry name" value="MerR_fam"/>
</dbReference>
<dbReference type="InterPro" id="IPR000551">
    <property type="entry name" value="MerR-type_HTH_dom"/>
</dbReference>
<dbReference type="GO" id="GO:0003677">
    <property type="term" value="F:DNA binding"/>
    <property type="evidence" value="ECO:0007669"/>
    <property type="project" value="UniProtKB-KW"/>
</dbReference>
<keyword evidence="5" id="KW-0175">Coiled coil</keyword>
<feature type="domain" description="HTH merR-type" evidence="6">
    <location>
        <begin position="1"/>
        <end position="68"/>
    </location>
</feature>
<evidence type="ECO:0000259" key="6">
    <source>
        <dbReference type="PROSITE" id="PS50937"/>
    </source>
</evidence>
<evidence type="ECO:0000313" key="8">
    <source>
        <dbReference type="Proteomes" id="UP000548304"/>
    </source>
</evidence>
<dbReference type="PRINTS" id="PR00040">
    <property type="entry name" value="HTHMERR"/>
</dbReference>
<dbReference type="SUPFAM" id="SSF46955">
    <property type="entry name" value="Putative DNA-binding domain"/>
    <property type="match status" value="1"/>
</dbReference>
<dbReference type="RefSeq" id="WP_179535673.1">
    <property type="nucleotide sequence ID" value="NZ_JACBYW010000004.1"/>
</dbReference>
<feature type="coiled-coil region" evidence="5">
    <location>
        <begin position="86"/>
        <end position="120"/>
    </location>
</feature>
<evidence type="ECO:0000256" key="5">
    <source>
        <dbReference type="SAM" id="Coils"/>
    </source>
</evidence>
<protein>
    <submittedName>
        <fullName evidence="7">DNA-binding transcriptional MerR regulator</fullName>
    </submittedName>
</protein>
<evidence type="ECO:0000313" key="7">
    <source>
        <dbReference type="EMBL" id="NYH79258.1"/>
    </source>
</evidence>
<name>A0A852YYL3_9ACTN</name>
<dbReference type="InterPro" id="IPR009061">
    <property type="entry name" value="DNA-bd_dom_put_sf"/>
</dbReference>
<comment type="caution">
    <text evidence="7">The sequence shown here is derived from an EMBL/GenBank/DDBJ whole genome shotgun (WGS) entry which is preliminary data.</text>
</comment>
<dbReference type="Gene3D" id="1.10.1660.10">
    <property type="match status" value="1"/>
</dbReference>
<dbReference type="Proteomes" id="UP000548304">
    <property type="component" value="Unassembled WGS sequence"/>
</dbReference>
<reference evidence="7 8" key="1">
    <citation type="submission" date="2020-07" db="EMBL/GenBank/DDBJ databases">
        <title>Genomic Encyclopedia of Type Strains, Phase III (KMG-III): the genomes of soil and plant-associated and newly described type strains.</title>
        <authorList>
            <person name="Whitman W."/>
        </authorList>
    </citation>
    <scope>NUCLEOTIDE SEQUENCE [LARGE SCALE GENOMIC DNA]</scope>
    <source>
        <strain evidence="7 8">CECT 8576</strain>
    </source>
</reference>
<dbReference type="PANTHER" id="PTHR30204">
    <property type="entry name" value="REDOX-CYCLING DRUG-SENSING TRANSCRIPTIONAL ACTIVATOR SOXR"/>
    <property type="match status" value="1"/>
</dbReference>
<sequence length="135" mass="15176">MRIGELAERTGASRRSIRYYEQQGLLSATRTSNGWREYDEKAVNRVSNVRELIRAGLTVEDIQHVVACLDKKTEDFMSCDDPGDALSMYEARLADVDEKAAELQRQRSELSAKIARLRSGARSTEEFVESLSSSA</sequence>
<keyword evidence="3 7" id="KW-0238">DNA-binding</keyword>
<evidence type="ECO:0000256" key="4">
    <source>
        <dbReference type="ARBA" id="ARBA00023163"/>
    </source>
</evidence>
<dbReference type="PANTHER" id="PTHR30204:SF69">
    <property type="entry name" value="MERR-FAMILY TRANSCRIPTIONAL REGULATOR"/>
    <property type="match status" value="1"/>
</dbReference>
<keyword evidence="8" id="KW-1185">Reference proteome</keyword>
<dbReference type="SMART" id="SM00422">
    <property type="entry name" value="HTH_MERR"/>
    <property type="match status" value="1"/>
</dbReference>
<proteinExistence type="predicted"/>
<dbReference type="EMBL" id="JACBYW010000004">
    <property type="protein sequence ID" value="NYH79258.1"/>
    <property type="molecule type" value="Genomic_DNA"/>
</dbReference>
<keyword evidence="1" id="KW-0678">Repressor</keyword>
<gene>
    <name evidence="7" type="ORF">FHR84_002592</name>
</gene>
<organism evidence="7 8">
    <name type="scientific">Actinopolyspora biskrensis</name>
    <dbReference type="NCBI Taxonomy" id="1470178"/>
    <lineage>
        <taxon>Bacteria</taxon>
        <taxon>Bacillati</taxon>
        <taxon>Actinomycetota</taxon>
        <taxon>Actinomycetes</taxon>
        <taxon>Actinopolysporales</taxon>
        <taxon>Actinopolysporaceae</taxon>
        <taxon>Actinopolyspora</taxon>
    </lineage>
</organism>
<evidence type="ECO:0000256" key="3">
    <source>
        <dbReference type="ARBA" id="ARBA00023125"/>
    </source>
</evidence>